<evidence type="ECO:0000256" key="1">
    <source>
        <dbReference type="SAM" id="MobiDB-lite"/>
    </source>
</evidence>
<dbReference type="Gene3D" id="3.30.720.10">
    <property type="entry name" value="Signal recognition particle alu RNA binding heterodimer, srp9/1"/>
    <property type="match status" value="1"/>
</dbReference>
<dbReference type="EMBL" id="GG745331">
    <property type="protein sequence ID" value="KNE56930.1"/>
    <property type="molecule type" value="Genomic_DNA"/>
</dbReference>
<sequence>MRIRDNDTFNEKVNLLLESAVEKPSTRYVASIRPSCSEIRLKVTDDRVCLQSTIDKQDDIKRFLMLNRAMMEKLQNRQPRVAKPAPASATTPPTGHGKGHAGKKKKKGKK</sequence>
<dbReference type="PANTHER" id="PTHR12834:SF12">
    <property type="entry name" value="SIGNAL RECOGNITION PARTICLE 9 KDA PROTEIN"/>
    <property type="match status" value="1"/>
</dbReference>
<dbReference type="InterPro" id="IPR039914">
    <property type="entry name" value="SRP9-like"/>
</dbReference>
<accession>A0A0L0S3E0</accession>
<dbReference type="InterPro" id="IPR009018">
    <property type="entry name" value="Signal_recog_particle_SRP9/14"/>
</dbReference>
<evidence type="ECO:0008006" key="4">
    <source>
        <dbReference type="Google" id="ProtNLM"/>
    </source>
</evidence>
<dbReference type="VEuPathDB" id="FungiDB:AMAG_02697"/>
<dbReference type="GO" id="GO:0008312">
    <property type="term" value="F:7S RNA binding"/>
    <property type="evidence" value="ECO:0007669"/>
    <property type="project" value="InterPro"/>
</dbReference>
<dbReference type="PANTHER" id="PTHR12834">
    <property type="entry name" value="SIGNAL RECOGNITION PARTICLE 9 KDA PROTEIN"/>
    <property type="match status" value="1"/>
</dbReference>
<reference evidence="3" key="2">
    <citation type="submission" date="2009-11" db="EMBL/GenBank/DDBJ databases">
        <title>The Genome Sequence of Allomyces macrogynus strain ATCC 38327.</title>
        <authorList>
            <consortium name="The Broad Institute Genome Sequencing Platform"/>
            <person name="Russ C."/>
            <person name="Cuomo C."/>
            <person name="Shea T."/>
            <person name="Young S.K."/>
            <person name="Zeng Q."/>
            <person name="Koehrsen M."/>
            <person name="Haas B."/>
            <person name="Borodovsky M."/>
            <person name="Guigo R."/>
            <person name="Alvarado L."/>
            <person name="Berlin A."/>
            <person name="Borenstein D."/>
            <person name="Chen Z."/>
            <person name="Engels R."/>
            <person name="Freedman E."/>
            <person name="Gellesch M."/>
            <person name="Goldberg J."/>
            <person name="Griggs A."/>
            <person name="Gujja S."/>
            <person name="Heiman D."/>
            <person name="Hepburn T."/>
            <person name="Howarth C."/>
            <person name="Jen D."/>
            <person name="Larson L."/>
            <person name="Lewis B."/>
            <person name="Mehta T."/>
            <person name="Park D."/>
            <person name="Pearson M."/>
            <person name="Roberts A."/>
            <person name="Saif S."/>
            <person name="Shenoy N."/>
            <person name="Sisk P."/>
            <person name="Stolte C."/>
            <person name="Sykes S."/>
            <person name="Walk T."/>
            <person name="White J."/>
            <person name="Yandava C."/>
            <person name="Burger G."/>
            <person name="Gray M.W."/>
            <person name="Holland P.W.H."/>
            <person name="King N."/>
            <person name="Lang F.B.F."/>
            <person name="Roger A.J."/>
            <person name="Ruiz-Trillo I."/>
            <person name="Lander E."/>
            <person name="Nusbaum C."/>
        </authorList>
    </citation>
    <scope>NUCLEOTIDE SEQUENCE [LARGE SCALE GENOMIC DNA]</scope>
    <source>
        <strain evidence="3">ATCC 38327</strain>
    </source>
</reference>
<dbReference type="GO" id="GO:0006614">
    <property type="term" value="P:SRP-dependent cotranslational protein targeting to membrane"/>
    <property type="evidence" value="ECO:0007669"/>
    <property type="project" value="InterPro"/>
</dbReference>
<feature type="region of interest" description="Disordered" evidence="1">
    <location>
        <begin position="74"/>
        <end position="110"/>
    </location>
</feature>
<dbReference type="AlphaFoldDB" id="A0A0L0S3E0"/>
<organism evidence="2 3">
    <name type="scientific">Allomyces macrogynus (strain ATCC 38327)</name>
    <name type="common">Allomyces javanicus var. macrogynus</name>
    <dbReference type="NCBI Taxonomy" id="578462"/>
    <lineage>
        <taxon>Eukaryota</taxon>
        <taxon>Fungi</taxon>
        <taxon>Fungi incertae sedis</taxon>
        <taxon>Blastocladiomycota</taxon>
        <taxon>Blastocladiomycetes</taxon>
        <taxon>Blastocladiales</taxon>
        <taxon>Blastocladiaceae</taxon>
        <taxon>Allomyces</taxon>
    </lineage>
</organism>
<dbReference type="Proteomes" id="UP000054350">
    <property type="component" value="Unassembled WGS sequence"/>
</dbReference>
<feature type="compositionally biased region" description="Low complexity" evidence="1">
    <location>
        <begin position="82"/>
        <end position="95"/>
    </location>
</feature>
<dbReference type="GO" id="GO:0005786">
    <property type="term" value="C:signal recognition particle, endoplasmic reticulum targeting"/>
    <property type="evidence" value="ECO:0007669"/>
    <property type="project" value="TreeGrafter"/>
</dbReference>
<evidence type="ECO:0000313" key="3">
    <source>
        <dbReference type="Proteomes" id="UP000054350"/>
    </source>
</evidence>
<dbReference type="OrthoDB" id="360923at2759"/>
<proteinExistence type="predicted"/>
<dbReference type="SUPFAM" id="SSF54762">
    <property type="entry name" value="Signal recognition particle alu RNA binding heterodimer, SRP9/14"/>
    <property type="match status" value="1"/>
</dbReference>
<name>A0A0L0S3E0_ALLM3</name>
<protein>
    <recommendedName>
        <fullName evidence="4">SRP9 domain-containing protein</fullName>
    </recommendedName>
</protein>
<feature type="compositionally biased region" description="Basic residues" evidence="1">
    <location>
        <begin position="97"/>
        <end position="110"/>
    </location>
</feature>
<evidence type="ECO:0000313" key="2">
    <source>
        <dbReference type="EMBL" id="KNE56930.1"/>
    </source>
</evidence>
<keyword evidence="3" id="KW-1185">Reference proteome</keyword>
<reference evidence="2 3" key="1">
    <citation type="submission" date="2009-11" db="EMBL/GenBank/DDBJ databases">
        <title>Annotation of Allomyces macrogynus ATCC 38327.</title>
        <authorList>
            <consortium name="The Broad Institute Genome Sequencing Platform"/>
            <person name="Russ C."/>
            <person name="Cuomo C."/>
            <person name="Burger G."/>
            <person name="Gray M.W."/>
            <person name="Holland P.W.H."/>
            <person name="King N."/>
            <person name="Lang F.B.F."/>
            <person name="Roger A.J."/>
            <person name="Ruiz-Trillo I."/>
            <person name="Young S.K."/>
            <person name="Zeng Q."/>
            <person name="Gargeya S."/>
            <person name="Fitzgerald M."/>
            <person name="Haas B."/>
            <person name="Abouelleil A."/>
            <person name="Alvarado L."/>
            <person name="Arachchi H.M."/>
            <person name="Berlin A."/>
            <person name="Chapman S.B."/>
            <person name="Gearin G."/>
            <person name="Goldberg J."/>
            <person name="Griggs A."/>
            <person name="Gujja S."/>
            <person name="Hansen M."/>
            <person name="Heiman D."/>
            <person name="Howarth C."/>
            <person name="Larimer J."/>
            <person name="Lui A."/>
            <person name="MacDonald P.J.P."/>
            <person name="McCowen C."/>
            <person name="Montmayeur A."/>
            <person name="Murphy C."/>
            <person name="Neiman D."/>
            <person name="Pearson M."/>
            <person name="Priest M."/>
            <person name="Roberts A."/>
            <person name="Saif S."/>
            <person name="Shea T."/>
            <person name="Sisk P."/>
            <person name="Stolte C."/>
            <person name="Sykes S."/>
            <person name="Wortman J."/>
            <person name="Nusbaum C."/>
            <person name="Birren B."/>
        </authorList>
    </citation>
    <scope>NUCLEOTIDE SEQUENCE [LARGE SCALE GENOMIC DNA]</scope>
    <source>
        <strain evidence="2 3">ATCC 38327</strain>
    </source>
</reference>
<gene>
    <name evidence="2" type="ORF">AMAG_02697</name>
</gene>